<keyword evidence="7" id="KW-0865">Zymogen</keyword>
<keyword evidence="3" id="KW-0210">Decarboxylase</keyword>
<comment type="caution">
    <text evidence="11">The sequence shown here is derived from an EMBL/GenBank/DDBJ whole genome shotgun (WGS) entry which is preliminary data.</text>
</comment>
<evidence type="ECO:0000256" key="5">
    <source>
        <dbReference type="ARBA" id="ARBA00023066"/>
    </source>
</evidence>
<evidence type="ECO:0000256" key="9">
    <source>
        <dbReference type="ARBA" id="ARBA00023270"/>
    </source>
</evidence>
<dbReference type="AlphaFoldDB" id="W1U3E1"/>
<dbReference type="RefSeq" id="WP_024048835.1">
    <property type="nucleotide sequence ID" value="NZ_AZMC01000329.1"/>
</dbReference>
<dbReference type="PANTHER" id="PTHR33866:SF2">
    <property type="entry name" value="S-ADENOSYLMETHIONINE DECARBOXYLASE PROENZYME"/>
    <property type="match status" value="1"/>
</dbReference>
<reference evidence="11 12" key="1">
    <citation type="submission" date="2013-12" db="EMBL/GenBank/DDBJ databases">
        <title>A Varibaculum cambriense genome reconstructed from a premature infant gut community with otherwise low bacterial novelty that shifts toward anaerobic metabolism during the third week of life.</title>
        <authorList>
            <person name="Brown C.T."/>
            <person name="Sharon I."/>
            <person name="Thomas B.C."/>
            <person name="Castelle C.J."/>
            <person name="Morowitz M.J."/>
            <person name="Banfield J.F."/>
        </authorList>
    </citation>
    <scope>NUCLEOTIDE SEQUENCE [LARGE SCALE GENOMIC DNA]</scope>
    <source>
        <strain evidence="12">DORA_17_25</strain>
    </source>
</reference>
<keyword evidence="8" id="KW-0456">Lyase</keyword>
<keyword evidence="10" id="KW-0670">Pyruvate</keyword>
<dbReference type="Pfam" id="PF02675">
    <property type="entry name" value="AdoMet_dc"/>
    <property type="match status" value="1"/>
</dbReference>
<evidence type="ECO:0000256" key="1">
    <source>
        <dbReference type="ARBA" id="ARBA00001928"/>
    </source>
</evidence>
<dbReference type="Gene3D" id="3.60.90.10">
    <property type="entry name" value="S-adenosylmethionine decarboxylase"/>
    <property type="match status" value="1"/>
</dbReference>
<dbReference type="Proteomes" id="UP000018840">
    <property type="component" value="Unassembled WGS sequence"/>
</dbReference>
<keyword evidence="9" id="KW-0704">Schiff base</keyword>
<evidence type="ECO:0000256" key="7">
    <source>
        <dbReference type="ARBA" id="ARBA00023145"/>
    </source>
</evidence>
<evidence type="ECO:0000256" key="4">
    <source>
        <dbReference type="ARBA" id="ARBA00022813"/>
    </source>
</evidence>
<proteinExistence type="predicted"/>
<evidence type="ECO:0000313" key="12">
    <source>
        <dbReference type="Proteomes" id="UP000018840"/>
    </source>
</evidence>
<sequence>MSLSMGKHILIDCYGCRISLVDNFPDLLDTIHTAMEYLDLDLYDTHVHKYDEALVVIAIGKDSHVCLHSYPNLGYVAVDVFTFLTDANPTQTMKIFRRQFRPDKIRATSIKRGKVDPNRDMKPKTKSHTTQWRRVKTTGAQIKKTRDKVLNAFRPHRSNDEE</sequence>
<dbReference type="PANTHER" id="PTHR33866">
    <property type="entry name" value="S-ADENOSYLMETHIONINE DECARBOXYLASE PROENZYME"/>
    <property type="match status" value="1"/>
</dbReference>
<keyword evidence="2" id="KW-0949">S-adenosyl-L-methionine</keyword>
<dbReference type="GO" id="GO:0005829">
    <property type="term" value="C:cytosol"/>
    <property type="evidence" value="ECO:0007669"/>
    <property type="project" value="TreeGrafter"/>
</dbReference>
<evidence type="ECO:0000256" key="6">
    <source>
        <dbReference type="ARBA" id="ARBA00023115"/>
    </source>
</evidence>
<gene>
    <name evidence="11" type="ORF">Q612_NSC00329G0055</name>
</gene>
<evidence type="ECO:0000256" key="2">
    <source>
        <dbReference type="ARBA" id="ARBA00022691"/>
    </source>
</evidence>
<dbReference type="EMBL" id="AZMC01000329">
    <property type="protein sequence ID" value="ETI86133.1"/>
    <property type="molecule type" value="Genomic_DNA"/>
</dbReference>
<name>W1U3E1_9FIRM</name>
<dbReference type="GO" id="GO:0008295">
    <property type="term" value="P:spermidine biosynthetic process"/>
    <property type="evidence" value="ECO:0007669"/>
    <property type="project" value="UniProtKB-KW"/>
</dbReference>
<keyword evidence="6" id="KW-0620">Polyamine biosynthesis</keyword>
<dbReference type="SUPFAM" id="SSF56276">
    <property type="entry name" value="S-adenosylmethionine decarboxylase"/>
    <property type="match status" value="1"/>
</dbReference>
<evidence type="ECO:0000313" key="11">
    <source>
        <dbReference type="EMBL" id="ETI86133.1"/>
    </source>
</evidence>
<organism evidence="11 12">
    <name type="scientific">Negativicoccus succinicivorans DORA_17_25</name>
    <dbReference type="NCBI Taxonomy" id="1403945"/>
    <lineage>
        <taxon>Bacteria</taxon>
        <taxon>Bacillati</taxon>
        <taxon>Bacillota</taxon>
        <taxon>Negativicutes</taxon>
        <taxon>Veillonellales</taxon>
        <taxon>Veillonellaceae</taxon>
        <taxon>Negativicoccus</taxon>
    </lineage>
</organism>
<accession>W1U3E1</accession>
<comment type="cofactor">
    <cofactor evidence="1">
        <name>pyruvate</name>
        <dbReference type="ChEBI" id="CHEBI:15361"/>
    </cofactor>
</comment>
<dbReference type="InterPro" id="IPR016067">
    <property type="entry name" value="S-AdoMet_deCO2ase_core"/>
</dbReference>
<dbReference type="InterPro" id="IPR003826">
    <property type="entry name" value="AdoMetDC_fam_prok"/>
</dbReference>
<evidence type="ECO:0000256" key="3">
    <source>
        <dbReference type="ARBA" id="ARBA00022793"/>
    </source>
</evidence>
<evidence type="ECO:0000256" key="8">
    <source>
        <dbReference type="ARBA" id="ARBA00023239"/>
    </source>
</evidence>
<evidence type="ECO:0000256" key="10">
    <source>
        <dbReference type="ARBA" id="ARBA00023317"/>
    </source>
</evidence>
<keyword evidence="4" id="KW-0068">Autocatalytic cleavage</keyword>
<evidence type="ECO:0008006" key="13">
    <source>
        <dbReference type="Google" id="ProtNLM"/>
    </source>
</evidence>
<keyword evidence="5" id="KW-0745">Spermidine biosynthesis</keyword>
<protein>
    <recommendedName>
        <fullName evidence="13">S-adenosylmethionine decarboxylase proenzyme</fullName>
    </recommendedName>
</protein>
<dbReference type="GO" id="GO:0004014">
    <property type="term" value="F:adenosylmethionine decarboxylase activity"/>
    <property type="evidence" value="ECO:0007669"/>
    <property type="project" value="InterPro"/>
</dbReference>